<keyword evidence="4" id="KW-0675">Receptor</keyword>
<dbReference type="Pfam" id="PF00339">
    <property type="entry name" value="Arrestin_N"/>
    <property type="match status" value="1"/>
</dbReference>
<sequence>MREESLRDANKSQLVDNMKEEDKLEEIRAVQTSHSVNLSNEDRHRRSINLIDFLYSVSKICEDNYDPRYANVTEDEIIEMDKAYGRHISLEDGLRNPELVAPRTRIKWTRERIMIKEDISYCWYRTFVFAADFANMIPQFRQLPIQDQCQLFRHNFATTSWLFYLDAIIKVGLINGFPFGNGAYAPHDIVIEYNPLNLNPDAHYYYSKLLIEPFTDLDSKEIPLFMTILLFQNGESCSDKGSEICRRMNELLIDALWDYQAVKNPEITIEERVRKQSNILLLIPKITQAWHLESDLHLLMSIFGLRGANKSQLVDNMEEEDKLEEFRPVQTSFSVNVSSEDRHRRSINLIDFLYSVSKICEDNYDPRYANVTEDEIIEMDKAYGRHISLEDGLRNPELVAPRTRIKWTRERIMIKEDISYCWYRTFVITADFANMIPQFRQLPIQDQCQLFRHNFATTSWLFYVDAIIKTGLTNEFPFGNGAYAPKDLEYDPLNINSDARHDYSKLLIEPFTDLDSKEIPLFMTILLFQNGESCSDKGSEICRRMNELLIDALWDYQALTMEKFEIKLKSDNNIFTSGETVFGHIFMLLKNSIKARSIRIKVSGKANSKWDYYNPATKVYISCRGEDSYINADVLIWDGQENEDSFKPGIYEFPFNFTIPERCPPSFEGDHGKIQFFCKAVVDRPWHIDNKAEIRFIVKPQFDLNHIPGLGNKVVGAIDENLGAIFFKHGKVDAKVMLHKRGYIIGETITPNISITNSSSRAIQKIDVALIQFITYTAKHGGIFRCENGI</sequence>
<comment type="similarity">
    <text evidence="1">Belongs to the arrestin family.</text>
</comment>
<dbReference type="InterPro" id="IPR011021">
    <property type="entry name" value="Arrestin-like_N"/>
</dbReference>
<keyword evidence="3" id="KW-0804">Transcription</keyword>
<dbReference type="WBParaSite" id="ACRNAN_scaffold4256.g10935.t1">
    <property type="protein sequence ID" value="ACRNAN_scaffold4256.g10935.t1"/>
    <property type="gene ID" value="ACRNAN_scaffold4256.g10935"/>
</dbReference>
<proteinExistence type="inferred from homology"/>
<dbReference type="SUPFAM" id="SSF48508">
    <property type="entry name" value="Nuclear receptor ligand-binding domain"/>
    <property type="match status" value="2"/>
</dbReference>
<feature type="domain" description="NR LBD" evidence="5">
    <location>
        <begin position="79"/>
        <end position="319"/>
    </location>
</feature>
<dbReference type="InterPro" id="IPR014756">
    <property type="entry name" value="Ig_E-set"/>
</dbReference>
<evidence type="ECO:0000256" key="2">
    <source>
        <dbReference type="ARBA" id="ARBA00023015"/>
    </source>
</evidence>
<evidence type="ECO:0000256" key="4">
    <source>
        <dbReference type="ARBA" id="ARBA00023170"/>
    </source>
</evidence>
<dbReference type="Gene3D" id="2.60.40.640">
    <property type="match status" value="2"/>
</dbReference>
<dbReference type="PANTHER" id="PTHR47630:SF6">
    <property type="entry name" value="NUCLEAR HORMONE RECEPTOR FAMILY"/>
    <property type="match status" value="1"/>
</dbReference>
<keyword evidence="2" id="KW-0805">Transcription regulation</keyword>
<keyword evidence="6" id="KW-1185">Reference proteome</keyword>
<dbReference type="InterPro" id="IPR000536">
    <property type="entry name" value="Nucl_hrmn_rcpt_lig-bd"/>
</dbReference>
<dbReference type="PROSITE" id="PS51843">
    <property type="entry name" value="NR_LBD"/>
    <property type="match status" value="2"/>
</dbReference>
<protein>
    <submittedName>
        <fullName evidence="7">NR LBD domain-containing protein</fullName>
    </submittedName>
</protein>
<organism evidence="6 7">
    <name type="scientific">Acrobeloides nanus</name>
    <dbReference type="NCBI Taxonomy" id="290746"/>
    <lineage>
        <taxon>Eukaryota</taxon>
        <taxon>Metazoa</taxon>
        <taxon>Ecdysozoa</taxon>
        <taxon>Nematoda</taxon>
        <taxon>Chromadorea</taxon>
        <taxon>Rhabditida</taxon>
        <taxon>Tylenchina</taxon>
        <taxon>Cephalobomorpha</taxon>
        <taxon>Cephaloboidea</taxon>
        <taxon>Cephalobidae</taxon>
        <taxon>Acrobeloides</taxon>
    </lineage>
</organism>
<dbReference type="InterPro" id="IPR011022">
    <property type="entry name" value="Arrestin_C-like"/>
</dbReference>
<evidence type="ECO:0000313" key="7">
    <source>
        <dbReference type="WBParaSite" id="ACRNAN_scaffold4256.g10935.t1"/>
    </source>
</evidence>
<feature type="domain" description="NR LBD" evidence="5">
    <location>
        <begin position="378"/>
        <end position="626"/>
    </location>
</feature>
<name>A0A914DWF4_9BILA</name>
<dbReference type="SUPFAM" id="SSF81296">
    <property type="entry name" value="E set domains"/>
    <property type="match status" value="2"/>
</dbReference>
<dbReference type="AlphaFoldDB" id="A0A914DWF4"/>
<dbReference type="Pfam" id="PF02752">
    <property type="entry name" value="Arrestin_C"/>
    <property type="match status" value="1"/>
</dbReference>
<dbReference type="PANTHER" id="PTHR47630">
    <property type="entry name" value="NUCLEAR HORMONE RECEPTOR FAMILY-RELATED-RELATED"/>
    <property type="match status" value="1"/>
</dbReference>
<dbReference type="InterPro" id="IPR014752">
    <property type="entry name" value="Arrestin-like_C"/>
</dbReference>
<evidence type="ECO:0000256" key="3">
    <source>
        <dbReference type="ARBA" id="ARBA00023163"/>
    </source>
</evidence>
<dbReference type="SMART" id="SM00430">
    <property type="entry name" value="HOLI"/>
    <property type="match status" value="2"/>
</dbReference>
<evidence type="ECO:0000313" key="6">
    <source>
        <dbReference type="Proteomes" id="UP000887540"/>
    </source>
</evidence>
<dbReference type="Proteomes" id="UP000887540">
    <property type="component" value="Unplaced"/>
</dbReference>
<reference evidence="7" key="1">
    <citation type="submission" date="2022-11" db="UniProtKB">
        <authorList>
            <consortium name="WormBaseParasite"/>
        </authorList>
    </citation>
    <scope>IDENTIFICATION</scope>
</reference>
<evidence type="ECO:0000259" key="5">
    <source>
        <dbReference type="PROSITE" id="PS51843"/>
    </source>
</evidence>
<dbReference type="Gene3D" id="1.10.565.10">
    <property type="entry name" value="Retinoid X Receptor"/>
    <property type="match status" value="2"/>
</dbReference>
<dbReference type="InterPro" id="IPR052499">
    <property type="entry name" value="C.elegans_NHRs"/>
</dbReference>
<dbReference type="InterPro" id="IPR035500">
    <property type="entry name" value="NHR-like_dom_sf"/>
</dbReference>
<accession>A0A914DWF4</accession>
<dbReference type="Pfam" id="PF00104">
    <property type="entry name" value="Hormone_recep"/>
    <property type="match status" value="2"/>
</dbReference>
<evidence type="ECO:0000256" key="1">
    <source>
        <dbReference type="ARBA" id="ARBA00005298"/>
    </source>
</evidence>